<gene>
    <name evidence="1" type="ORF">L210DRAFT_3101650</name>
</gene>
<dbReference type="Proteomes" id="UP001194468">
    <property type="component" value="Unassembled WGS sequence"/>
</dbReference>
<sequence>MESIQPAVSVLKLSAFVHLTVQPRTYDGSMKNTISVPGSILTSLTESALLTCIRLHIGTTLLLYQPVSKRTSVAGEENNVQLRHIDPLHQQRQCLGAWVRGDKPNGCIWSRYVEKGGIKYLYEWLCYVRGIETHERGGIRALLIVVFTDNIVFQMIYILRLSVMYFHGQWQRAYHTTTALGSRVRFGELAAVAADATVRVIHNEYSRGRYNHR</sequence>
<organism evidence="1 2">
    <name type="scientific">Boletus edulis BED1</name>
    <dbReference type="NCBI Taxonomy" id="1328754"/>
    <lineage>
        <taxon>Eukaryota</taxon>
        <taxon>Fungi</taxon>
        <taxon>Dikarya</taxon>
        <taxon>Basidiomycota</taxon>
        <taxon>Agaricomycotina</taxon>
        <taxon>Agaricomycetes</taxon>
        <taxon>Agaricomycetidae</taxon>
        <taxon>Boletales</taxon>
        <taxon>Boletineae</taxon>
        <taxon>Boletaceae</taxon>
        <taxon>Boletoideae</taxon>
        <taxon>Boletus</taxon>
    </lineage>
</organism>
<evidence type="ECO:0000313" key="2">
    <source>
        <dbReference type="Proteomes" id="UP001194468"/>
    </source>
</evidence>
<protein>
    <submittedName>
        <fullName evidence="1">Uncharacterized protein</fullName>
    </submittedName>
</protein>
<dbReference type="EMBL" id="WHUW01000007">
    <property type="protein sequence ID" value="KAF8443918.1"/>
    <property type="molecule type" value="Genomic_DNA"/>
</dbReference>
<accession>A0AAD4C072</accession>
<proteinExistence type="predicted"/>
<dbReference type="AlphaFoldDB" id="A0AAD4C072"/>
<reference evidence="1" key="2">
    <citation type="journal article" date="2020" name="Nat. Commun.">
        <title>Large-scale genome sequencing of mycorrhizal fungi provides insights into the early evolution of symbiotic traits.</title>
        <authorList>
            <person name="Miyauchi S."/>
            <person name="Kiss E."/>
            <person name="Kuo A."/>
            <person name="Drula E."/>
            <person name="Kohler A."/>
            <person name="Sanchez-Garcia M."/>
            <person name="Morin E."/>
            <person name="Andreopoulos B."/>
            <person name="Barry K.W."/>
            <person name="Bonito G."/>
            <person name="Buee M."/>
            <person name="Carver A."/>
            <person name="Chen C."/>
            <person name="Cichocki N."/>
            <person name="Clum A."/>
            <person name="Culley D."/>
            <person name="Crous P.W."/>
            <person name="Fauchery L."/>
            <person name="Girlanda M."/>
            <person name="Hayes R.D."/>
            <person name="Keri Z."/>
            <person name="LaButti K."/>
            <person name="Lipzen A."/>
            <person name="Lombard V."/>
            <person name="Magnuson J."/>
            <person name="Maillard F."/>
            <person name="Murat C."/>
            <person name="Nolan M."/>
            <person name="Ohm R.A."/>
            <person name="Pangilinan J."/>
            <person name="Pereira M.F."/>
            <person name="Perotto S."/>
            <person name="Peter M."/>
            <person name="Pfister S."/>
            <person name="Riley R."/>
            <person name="Sitrit Y."/>
            <person name="Stielow J.B."/>
            <person name="Szollosi G."/>
            <person name="Zifcakova L."/>
            <person name="Stursova M."/>
            <person name="Spatafora J.W."/>
            <person name="Tedersoo L."/>
            <person name="Vaario L.M."/>
            <person name="Yamada A."/>
            <person name="Yan M."/>
            <person name="Wang P."/>
            <person name="Xu J."/>
            <person name="Bruns T."/>
            <person name="Baldrian P."/>
            <person name="Vilgalys R."/>
            <person name="Dunand C."/>
            <person name="Henrissat B."/>
            <person name="Grigoriev I.V."/>
            <person name="Hibbett D."/>
            <person name="Nagy L.G."/>
            <person name="Martin F.M."/>
        </authorList>
    </citation>
    <scope>NUCLEOTIDE SEQUENCE</scope>
    <source>
        <strain evidence="1">BED1</strain>
    </source>
</reference>
<keyword evidence="2" id="KW-1185">Reference proteome</keyword>
<evidence type="ECO:0000313" key="1">
    <source>
        <dbReference type="EMBL" id="KAF8443918.1"/>
    </source>
</evidence>
<name>A0AAD4C072_BOLED</name>
<comment type="caution">
    <text evidence="1">The sequence shown here is derived from an EMBL/GenBank/DDBJ whole genome shotgun (WGS) entry which is preliminary data.</text>
</comment>
<reference evidence="1" key="1">
    <citation type="submission" date="2019-10" db="EMBL/GenBank/DDBJ databases">
        <authorList>
            <consortium name="DOE Joint Genome Institute"/>
            <person name="Kuo A."/>
            <person name="Miyauchi S."/>
            <person name="Kiss E."/>
            <person name="Drula E."/>
            <person name="Kohler A."/>
            <person name="Sanchez-Garcia M."/>
            <person name="Andreopoulos B."/>
            <person name="Barry K.W."/>
            <person name="Bonito G."/>
            <person name="Buee M."/>
            <person name="Carver A."/>
            <person name="Chen C."/>
            <person name="Cichocki N."/>
            <person name="Clum A."/>
            <person name="Culley D."/>
            <person name="Crous P.W."/>
            <person name="Fauchery L."/>
            <person name="Girlanda M."/>
            <person name="Hayes R."/>
            <person name="Keri Z."/>
            <person name="LaButti K."/>
            <person name="Lipzen A."/>
            <person name="Lombard V."/>
            <person name="Magnuson J."/>
            <person name="Maillard F."/>
            <person name="Morin E."/>
            <person name="Murat C."/>
            <person name="Nolan M."/>
            <person name="Ohm R."/>
            <person name="Pangilinan J."/>
            <person name="Pereira M."/>
            <person name="Perotto S."/>
            <person name="Peter M."/>
            <person name="Riley R."/>
            <person name="Sitrit Y."/>
            <person name="Stielow B."/>
            <person name="Szollosi G."/>
            <person name="Zifcakova L."/>
            <person name="Stursova M."/>
            <person name="Spatafora J.W."/>
            <person name="Tedersoo L."/>
            <person name="Vaario L.-M."/>
            <person name="Yamada A."/>
            <person name="Yan M."/>
            <person name="Wang P."/>
            <person name="Xu J."/>
            <person name="Bruns T."/>
            <person name="Baldrian P."/>
            <person name="Vilgalys R."/>
            <person name="Henrissat B."/>
            <person name="Grigoriev I.V."/>
            <person name="Hibbett D."/>
            <person name="Nagy L.G."/>
            <person name="Martin F.M."/>
        </authorList>
    </citation>
    <scope>NUCLEOTIDE SEQUENCE</scope>
    <source>
        <strain evidence="1">BED1</strain>
    </source>
</reference>